<proteinExistence type="predicted"/>
<keyword evidence="2" id="KW-1185">Reference proteome</keyword>
<accession>A0A0V0U591</accession>
<name>A0A0V0U591_9BILA</name>
<dbReference type="OrthoDB" id="5936326at2759"/>
<evidence type="ECO:0000313" key="2">
    <source>
        <dbReference type="Proteomes" id="UP000055048"/>
    </source>
</evidence>
<comment type="caution">
    <text evidence="1">The sequence shown here is derived from an EMBL/GenBank/DDBJ whole genome shotgun (WGS) entry which is preliminary data.</text>
</comment>
<feature type="non-terminal residue" evidence="1">
    <location>
        <position position="112"/>
    </location>
</feature>
<organism evidence="1 2">
    <name type="scientific">Trichinella murrelli</name>
    <dbReference type="NCBI Taxonomy" id="144512"/>
    <lineage>
        <taxon>Eukaryota</taxon>
        <taxon>Metazoa</taxon>
        <taxon>Ecdysozoa</taxon>
        <taxon>Nematoda</taxon>
        <taxon>Enoplea</taxon>
        <taxon>Dorylaimia</taxon>
        <taxon>Trichinellida</taxon>
        <taxon>Trichinellidae</taxon>
        <taxon>Trichinella</taxon>
    </lineage>
</organism>
<dbReference type="Proteomes" id="UP000055048">
    <property type="component" value="Unassembled WGS sequence"/>
</dbReference>
<protein>
    <submittedName>
        <fullName evidence="1">Uncharacterized protein</fullName>
    </submittedName>
</protein>
<sequence length="112" mass="13400">MKLHSRGGLKVGLRIVSSVIKRYSYHMISKEGIHYYSDKADRNKQAVLYCYYVQHEVYHLYGYEHKNRLYNKEISFTSTGEAEQKFQFQRNCFAMGEEWQISKKCIHYSSIK</sequence>
<dbReference type="AlphaFoldDB" id="A0A0V0U591"/>
<dbReference type="EMBL" id="JYDJ01000057">
    <property type="protein sequence ID" value="KRX46488.1"/>
    <property type="molecule type" value="Genomic_DNA"/>
</dbReference>
<evidence type="ECO:0000313" key="1">
    <source>
        <dbReference type="EMBL" id="KRX46488.1"/>
    </source>
</evidence>
<reference evidence="1 2" key="1">
    <citation type="submission" date="2015-01" db="EMBL/GenBank/DDBJ databases">
        <title>Evolution of Trichinella species and genotypes.</title>
        <authorList>
            <person name="Korhonen P.K."/>
            <person name="Edoardo P."/>
            <person name="Giuseppe L.R."/>
            <person name="Gasser R.B."/>
        </authorList>
    </citation>
    <scope>NUCLEOTIDE SEQUENCE [LARGE SCALE GENOMIC DNA]</scope>
    <source>
        <strain evidence="1">ISS417</strain>
    </source>
</reference>
<gene>
    <name evidence="1" type="ORF">T05_9948</name>
</gene>